<dbReference type="EMBL" id="BEXD01004017">
    <property type="protein sequence ID" value="GBC05617.1"/>
    <property type="molecule type" value="Genomic_DNA"/>
</dbReference>
<dbReference type="SUPFAM" id="SSF56399">
    <property type="entry name" value="ADP-ribosylation"/>
    <property type="match status" value="1"/>
</dbReference>
<gene>
    <name evidence="1" type="ORF">RclHR1_06310013</name>
</gene>
<protein>
    <submittedName>
        <fullName evidence="1">Uncharacterized protein</fullName>
    </submittedName>
</protein>
<evidence type="ECO:0000313" key="2">
    <source>
        <dbReference type="Proteomes" id="UP000247702"/>
    </source>
</evidence>
<keyword evidence="2" id="KW-1185">Reference proteome</keyword>
<dbReference type="AlphaFoldDB" id="A0A2Z6SI47"/>
<dbReference type="Gene3D" id="3.90.228.10">
    <property type="match status" value="1"/>
</dbReference>
<dbReference type="Proteomes" id="UP000247702">
    <property type="component" value="Unassembled WGS sequence"/>
</dbReference>
<accession>A0A2Z6SI47</accession>
<reference evidence="1 2" key="1">
    <citation type="submission" date="2017-11" db="EMBL/GenBank/DDBJ databases">
        <title>The genome of Rhizophagus clarus HR1 reveals common genetic basis of auxotrophy among arbuscular mycorrhizal fungi.</title>
        <authorList>
            <person name="Kobayashi Y."/>
        </authorList>
    </citation>
    <scope>NUCLEOTIDE SEQUENCE [LARGE SCALE GENOMIC DNA]</scope>
    <source>
        <strain evidence="1 2">HR1</strain>
    </source>
</reference>
<comment type="caution">
    <text evidence="1">The sequence shown here is derived from an EMBL/GenBank/DDBJ whole genome shotgun (WGS) entry which is preliminary data.</text>
</comment>
<organism evidence="1 2">
    <name type="scientific">Rhizophagus clarus</name>
    <dbReference type="NCBI Taxonomy" id="94130"/>
    <lineage>
        <taxon>Eukaryota</taxon>
        <taxon>Fungi</taxon>
        <taxon>Fungi incertae sedis</taxon>
        <taxon>Mucoromycota</taxon>
        <taxon>Glomeromycotina</taxon>
        <taxon>Glomeromycetes</taxon>
        <taxon>Glomerales</taxon>
        <taxon>Glomeraceae</taxon>
        <taxon>Rhizophagus</taxon>
    </lineage>
</organism>
<proteinExistence type="predicted"/>
<evidence type="ECO:0000313" key="1">
    <source>
        <dbReference type="EMBL" id="GBC05617.1"/>
    </source>
</evidence>
<sequence length="162" mass="17466">MATLISLSSNDTEYVTVRSKFISGGLSGARIHSIIKITMPDDVTSKHENFKKSYSASGVLTLYHGTKHCCDITKLSDFTRLCQNITCGVCGIIRTGPRPNGFVWFGPSSDISHGYTGAIGIMAGSFRAIFVMDVVSATSSHGAYTVPHGEAALPRYLIIYSH</sequence>
<name>A0A2Z6SI47_9GLOM</name>